<dbReference type="Pfam" id="PF05901">
    <property type="entry name" value="Excalibur"/>
    <property type="match status" value="1"/>
</dbReference>
<dbReference type="InterPro" id="IPR008613">
    <property type="entry name" value="Excalibur_Ca-bd_domain"/>
</dbReference>
<dbReference type="AlphaFoldDB" id="A0A336N237"/>
<organism evidence="2 3">
    <name type="scientific">Aggregatibacter aphrophilus</name>
    <name type="common">Haemophilus aphrophilus</name>
    <dbReference type="NCBI Taxonomy" id="732"/>
    <lineage>
        <taxon>Bacteria</taxon>
        <taxon>Pseudomonadati</taxon>
        <taxon>Pseudomonadota</taxon>
        <taxon>Gammaproteobacteria</taxon>
        <taxon>Pasteurellales</taxon>
        <taxon>Pasteurellaceae</taxon>
        <taxon>Aggregatibacter</taxon>
    </lineage>
</organism>
<evidence type="ECO:0000313" key="2">
    <source>
        <dbReference type="EMBL" id="SSY93433.1"/>
    </source>
</evidence>
<dbReference type="EMBL" id="UFSP01000001">
    <property type="protein sequence ID" value="SSY93433.1"/>
    <property type="molecule type" value="Genomic_DNA"/>
</dbReference>
<name>A0A336N237_AGGAP</name>
<protein>
    <submittedName>
        <fullName evidence="2">Excalibur calcium-binding domain</fullName>
    </submittedName>
</protein>
<sequence>MSSCTEAKYHRNICGEGRLDRDKDGIPCKKPC</sequence>
<evidence type="ECO:0000259" key="1">
    <source>
        <dbReference type="Pfam" id="PF05901"/>
    </source>
</evidence>
<evidence type="ECO:0000313" key="3">
    <source>
        <dbReference type="Proteomes" id="UP000253728"/>
    </source>
</evidence>
<accession>A0A336N237</accession>
<reference evidence="2 3" key="1">
    <citation type="submission" date="2018-06" db="EMBL/GenBank/DDBJ databases">
        <authorList>
            <consortium name="Pathogen Informatics"/>
            <person name="Doyle S."/>
        </authorList>
    </citation>
    <scope>NUCLEOTIDE SEQUENCE [LARGE SCALE GENOMIC DNA]</scope>
    <source>
        <strain evidence="2 3">NCTC5908</strain>
    </source>
</reference>
<gene>
    <name evidence="2" type="ORF">NCTC5908_00346</name>
</gene>
<feature type="domain" description="Excalibur calcium-binding" evidence="1">
    <location>
        <begin position="1"/>
        <end position="28"/>
    </location>
</feature>
<proteinExistence type="predicted"/>
<dbReference type="Proteomes" id="UP000253728">
    <property type="component" value="Unassembled WGS sequence"/>
</dbReference>